<dbReference type="PROSITE" id="PS50109">
    <property type="entry name" value="HIS_KIN"/>
    <property type="match status" value="1"/>
</dbReference>
<dbReference type="Proteomes" id="UP001431963">
    <property type="component" value="Unassembled WGS sequence"/>
</dbReference>
<dbReference type="PANTHER" id="PTHR45436">
    <property type="entry name" value="SENSOR HISTIDINE KINASE YKOH"/>
    <property type="match status" value="1"/>
</dbReference>
<evidence type="ECO:0000256" key="3">
    <source>
        <dbReference type="ARBA" id="ARBA00012438"/>
    </source>
</evidence>
<keyword evidence="11" id="KW-0902">Two-component regulatory system</keyword>
<dbReference type="InterPro" id="IPR036097">
    <property type="entry name" value="HisK_dim/P_sf"/>
</dbReference>
<dbReference type="InterPro" id="IPR003661">
    <property type="entry name" value="HisK_dim/P_dom"/>
</dbReference>
<dbReference type="InterPro" id="IPR050428">
    <property type="entry name" value="TCS_sensor_his_kinase"/>
</dbReference>
<evidence type="ECO:0000256" key="4">
    <source>
        <dbReference type="ARBA" id="ARBA00022553"/>
    </source>
</evidence>
<evidence type="ECO:0000259" key="14">
    <source>
        <dbReference type="PROSITE" id="PS50885"/>
    </source>
</evidence>
<dbReference type="GO" id="GO:0016301">
    <property type="term" value="F:kinase activity"/>
    <property type="evidence" value="ECO:0007669"/>
    <property type="project" value="UniProtKB-KW"/>
</dbReference>
<keyword evidence="4" id="KW-0597">Phosphoprotein</keyword>
<dbReference type="SUPFAM" id="SSF55874">
    <property type="entry name" value="ATPase domain of HSP90 chaperone/DNA topoisomerase II/histidine kinase"/>
    <property type="match status" value="1"/>
</dbReference>
<evidence type="ECO:0000256" key="5">
    <source>
        <dbReference type="ARBA" id="ARBA00022679"/>
    </source>
</evidence>
<feature type="transmembrane region" description="Helical" evidence="12">
    <location>
        <begin position="151"/>
        <end position="170"/>
    </location>
</feature>
<evidence type="ECO:0000256" key="6">
    <source>
        <dbReference type="ARBA" id="ARBA00022692"/>
    </source>
</evidence>
<comment type="subcellular location">
    <subcellularLocation>
        <location evidence="2">Membrane</location>
        <topology evidence="2">Multi-pass membrane protein</topology>
    </subcellularLocation>
</comment>
<dbReference type="SMART" id="SM00388">
    <property type="entry name" value="HisKA"/>
    <property type="match status" value="1"/>
</dbReference>
<keyword evidence="6 12" id="KW-0812">Transmembrane</keyword>
<dbReference type="InterPro" id="IPR036890">
    <property type="entry name" value="HATPase_C_sf"/>
</dbReference>
<dbReference type="InterPro" id="IPR005467">
    <property type="entry name" value="His_kinase_dom"/>
</dbReference>
<keyword evidence="9" id="KW-0067">ATP-binding</keyword>
<comment type="catalytic activity">
    <reaction evidence="1">
        <text>ATP + protein L-histidine = ADP + protein N-phospho-L-histidine.</text>
        <dbReference type="EC" id="2.7.13.3"/>
    </reaction>
</comment>
<comment type="caution">
    <text evidence="15">The sequence shown here is derived from an EMBL/GenBank/DDBJ whole genome shotgun (WGS) entry which is preliminary data.</text>
</comment>
<keyword evidence="7" id="KW-0547">Nucleotide-binding</keyword>
<evidence type="ECO:0000256" key="2">
    <source>
        <dbReference type="ARBA" id="ARBA00004141"/>
    </source>
</evidence>
<evidence type="ECO:0000256" key="8">
    <source>
        <dbReference type="ARBA" id="ARBA00022777"/>
    </source>
</evidence>
<dbReference type="PANTHER" id="PTHR45436:SF14">
    <property type="entry name" value="SENSOR PROTEIN QSEC"/>
    <property type="match status" value="1"/>
</dbReference>
<keyword evidence="12" id="KW-0472">Membrane</keyword>
<sequence>MTTDLRPWSLRRRLTTRVLGLVIGGWMATIAVSALVLDHEMNEMFDEELSALVETTVLFLDTTGRAGGGADIPRMLGVAAGDGERVLRILAPGVAADTPIDAPKDTSPWPALSRDGFHDVPGWRVLRRSAEGVVIEAAHATTWRREEMLEAASAFLVLVLPLAALLLWGVRRTVARATAPVARLAGAVSGRGPDDLSPVDAGDLPRELRPLALSFNQYLARIEALRQAERDFIANAAHELRTPLAGIRNRLALSADPDAIAAIALLDGLTRRVDRLLQLSRLEAGLGFGRGPCDLLRVLRLVCDDLRPMARHPIRLDDSDLETLLVAADPDALAILLRNLIENALVHGTGTVQLRLTPDAKLIVENPAQAPVLPEARFVPGMGSPGLGLGLSIVDTLARAMGVGLALQVGADHVRVALHFARAGVSR</sequence>
<evidence type="ECO:0000256" key="11">
    <source>
        <dbReference type="ARBA" id="ARBA00023012"/>
    </source>
</evidence>
<evidence type="ECO:0000256" key="9">
    <source>
        <dbReference type="ARBA" id="ARBA00022840"/>
    </source>
</evidence>
<accession>A0ABU8BUS8</accession>
<dbReference type="SUPFAM" id="SSF47384">
    <property type="entry name" value="Homodimeric domain of signal transducing histidine kinase"/>
    <property type="match status" value="1"/>
</dbReference>
<evidence type="ECO:0000256" key="7">
    <source>
        <dbReference type="ARBA" id="ARBA00022741"/>
    </source>
</evidence>
<dbReference type="Gene3D" id="3.30.565.10">
    <property type="entry name" value="Histidine kinase-like ATPase, C-terminal domain"/>
    <property type="match status" value="1"/>
</dbReference>
<keyword evidence="16" id="KW-1185">Reference proteome</keyword>
<dbReference type="SMART" id="SM00387">
    <property type="entry name" value="HATPase_c"/>
    <property type="match status" value="1"/>
</dbReference>
<dbReference type="CDD" id="cd00075">
    <property type="entry name" value="HATPase"/>
    <property type="match status" value="1"/>
</dbReference>
<organism evidence="15 16">
    <name type="scientific">Gemmobacter denitrificans</name>
    <dbReference type="NCBI Taxonomy" id="3123040"/>
    <lineage>
        <taxon>Bacteria</taxon>
        <taxon>Pseudomonadati</taxon>
        <taxon>Pseudomonadota</taxon>
        <taxon>Alphaproteobacteria</taxon>
        <taxon>Rhodobacterales</taxon>
        <taxon>Paracoccaceae</taxon>
        <taxon>Gemmobacter</taxon>
    </lineage>
</organism>
<name>A0ABU8BUS8_9RHOB</name>
<evidence type="ECO:0000313" key="16">
    <source>
        <dbReference type="Proteomes" id="UP001431963"/>
    </source>
</evidence>
<proteinExistence type="predicted"/>
<evidence type="ECO:0000259" key="13">
    <source>
        <dbReference type="PROSITE" id="PS50109"/>
    </source>
</evidence>
<dbReference type="EC" id="2.7.13.3" evidence="3"/>
<dbReference type="RefSeq" id="WP_335421512.1">
    <property type="nucleotide sequence ID" value="NZ_JBALHR010000003.1"/>
</dbReference>
<gene>
    <name evidence="15" type="ORF">V6590_07605</name>
</gene>
<feature type="transmembrane region" description="Helical" evidence="12">
    <location>
        <begin position="18"/>
        <end position="37"/>
    </location>
</feature>
<feature type="domain" description="Histidine kinase" evidence="13">
    <location>
        <begin position="235"/>
        <end position="404"/>
    </location>
</feature>
<keyword evidence="8 15" id="KW-0418">Kinase</keyword>
<dbReference type="Gene3D" id="1.10.287.130">
    <property type="match status" value="1"/>
</dbReference>
<dbReference type="EMBL" id="JBALHR010000003">
    <property type="protein sequence ID" value="MEH7828010.1"/>
    <property type="molecule type" value="Genomic_DNA"/>
</dbReference>
<dbReference type="InterPro" id="IPR003594">
    <property type="entry name" value="HATPase_dom"/>
</dbReference>
<evidence type="ECO:0000256" key="12">
    <source>
        <dbReference type="SAM" id="Phobius"/>
    </source>
</evidence>
<dbReference type="PROSITE" id="PS50885">
    <property type="entry name" value="HAMP"/>
    <property type="match status" value="1"/>
</dbReference>
<feature type="domain" description="HAMP" evidence="14">
    <location>
        <begin position="175"/>
        <end position="227"/>
    </location>
</feature>
<keyword evidence="10 12" id="KW-1133">Transmembrane helix</keyword>
<protein>
    <recommendedName>
        <fullName evidence="3">histidine kinase</fullName>
        <ecNumber evidence="3">2.7.13.3</ecNumber>
    </recommendedName>
</protein>
<dbReference type="CDD" id="cd00082">
    <property type="entry name" value="HisKA"/>
    <property type="match status" value="1"/>
</dbReference>
<evidence type="ECO:0000313" key="15">
    <source>
        <dbReference type="EMBL" id="MEH7828010.1"/>
    </source>
</evidence>
<evidence type="ECO:0000256" key="1">
    <source>
        <dbReference type="ARBA" id="ARBA00000085"/>
    </source>
</evidence>
<dbReference type="InterPro" id="IPR003660">
    <property type="entry name" value="HAMP_dom"/>
</dbReference>
<evidence type="ECO:0000256" key="10">
    <source>
        <dbReference type="ARBA" id="ARBA00022989"/>
    </source>
</evidence>
<reference evidence="15" key="1">
    <citation type="submission" date="2024-02" db="EMBL/GenBank/DDBJ databases">
        <title>Genome sequences of strain Gemmobacter sp. JM10B15.</title>
        <authorList>
            <person name="Zhang M."/>
        </authorList>
    </citation>
    <scope>NUCLEOTIDE SEQUENCE</scope>
    <source>
        <strain evidence="15">JM10B15</strain>
    </source>
</reference>
<dbReference type="Pfam" id="PF00512">
    <property type="entry name" value="HisKA"/>
    <property type="match status" value="1"/>
</dbReference>
<keyword evidence="5" id="KW-0808">Transferase</keyword>